<name>A0A0F9LL25_9ZZZZ</name>
<accession>A0A0F9LL25</accession>
<feature type="non-terminal residue" evidence="1">
    <location>
        <position position="51"/>
    </location>
</feature>
<dbReference type="AlphaFoldDB" id="A0A0F9LL25"/>
<dbReference type="EMBL" id="LAZR01012191">
    <property type="protein sequence ID" value="KKM28090.1"/>
    <property type="molecule type" value="Genomic_DNA"/>
</dbReference>
<protein>
    <submittedName>
        <fullName evidence="1">Uncharacterized protein</fullName>
    </submittedName>
</protein>
<evidence type="ECO:0000313" key="1">
    <source>
        <dbReference type="EMBL" id="KKM28090.1"/>
    </source>
</evidence>
<reference evidence="1" key="1">
    <citation type="journal article" date="2015" name="Nature">
        <title>Complex archaea that bridge the gap between prokaryotes and eukaryotes.</title>
        <authorList>
            <person name="Spang A."/>
            <person name="Saw J.H."/>
            <person name="Jorgensen S.L."/>
            <person name="Zaremba-Niedzwiedzka K."/>
            <person name="Martijn J."/>
            <person name="Lind A.E."/>
            <person name="van Eijk R."/>
            <person name="Schleper C."/>
            <person name="Guy L."/>
            <person name="Ettema T.J."/>
        </authorList>
    </citation>
    <scope>NUCLEOTIDE SEQUENCE</scope>
</reference>
<comment type="caution">
    <text evidence="1">The sequence shown here is derived from an EMBL/GenBank/DDBJ whole genome shotgun (WGS) entry which is preliminary data.</text>
</comment>
<gene>
    <name evidence="1" type="ORF">LCGC14_1568090</name>
</gene>
<proteinExistence type="predicted"/>
<organism evidence="1">
    <name type="scientific">marine sediment metagenome</name>
    <dbReference type="NCBI Taxonomy" id="412755"/>
    <lineage>
        <taxon>unclassified sequences</taxon>
        <taxon>metagenomes</taxon>
        <taxon>ecological metagenomes</taxon>
    </lineage>
</organism>
<sequence length="51" mass="6163">MRKELSRNEVTKLEKSLDHLDELISEDFGYPVRFLIVESKNWRKEQSIILE</sequence>